<proteinExistence type="predicted"/>
<feature type="domain" description="C3H1-type" evidence="7">
    <location>
        <begin position="34"/>
        <end position="62"/>
    </location>
</feature>
<dbReference type="PANTHER" id="PTHR12547:SF156">
    <property type="entry name" value="ZINC FINGER CCCH DOMAIN-CONTAINING PROTEIN 12"/>
    <property type="match status" value="1"/>
</dbReference>
<keyword evidence="4 5" id="KW-0862">Zinc</keyword>
<evidence type="ECO:0000313" key="8">
    <source>
        <dbReference type="EMBL" id="QDZ24478.1"/>
    </source>
</evidence>
<protein>
    <recommendedName>
        <fullName evidence="7">C3H1-type domain-containing protein</fullName>
    </recommendedName>
</protein>
<evidence type="ECO:0000256" key="2">
    <source>
        <dbReference type="ARBA" id="ARBA00022737"/>
    </source>
</evidence>
<evidence type="ECO:0000256" key="5">
    <source>
        <dbReference type="PROSITE-ProRule" id="PRU00723"/>
    </source>
</evidence>
<dbReference type="EMBL" id="CP031046">
    <property type="protein sequence ID" value="QDZ24478.1"/>
    <property type="molecule type" value="Genomic_DNA"/>
</dbReference>
<feature type="zinc finger region" description="C3H1-type" evidence="5">
    <location>
        <begin position="135"/>
        <end position="162"/>
    </location>
</feature>
<keyword evidence="9" id="KW-1185">Reference proteome</keyword>
<sequence length="257" mass="27928">MFQPPMGGGEVPMDGSGGFQNGRQGNIARPGMNNFKTRLCSMFSSTGACPYGDHCSFAHGEGELNRSSMQNSTFQRRTRPCNKFNTPQGCPYGENCNFIHDVNASPFALLPGPGGSGGEAQVCKPVKPPQQMPLNYKTRLCVRFESGACPFGEKCHFAHGKGELRDAKANRAMHGDQERQLGMGQEAGGMQLNPPNSMVTFLFTRRSLEPKPIELKAPPVDVDSNLAKLREANKKGAREDWLQQGGSDVYGDKVIVS</sequence>
<feature type="domain" description="C3H1-type" evidence="7">
    <location>
        <begin position="75"/>
        <end position="103"/>
    </location>
</feature>
<dbReference type="Pfam" id="PF18044">
    <property type="entry name" value="zf-CCCH_4"/>
    <property type="match status" value="1"/>
</dbReference>
<dbReference type="STRING" id="1764295.A0A5B8MUK5"/>
<dbReference type="SUPFAM" id="SSF90229">
    <property type="entry name" value="CCCH zinc finger"/>
    <property type="match status" value="3"/>
</dbReference>
<dbReference type="Proteomes" id="UP000316726">
    <property type="component" value="Chromosome 13"/>
</dbReference>
<dbReference type="InterPro" id="IPR000571">
    <property type="entry name" value="Znf_CCCH"/>
</dbReference>
<feature type="zinc finger region" description="C3H1-type" evidence="5">
    <location>
        <begin position="34"/>
        <end position="62"/>
    </location>
</feature>
<feature type="compositionally biased region" description="Gly residues" evidence="6">
    <location>
        <begin position="1"/>
        <end position="20"/>
    </location>
</feature>
<evidence type="ECO:0000256" key="4">
    <source>
        <dbReference type="ARBA" id="ARBA00022833"/>
    </source>
</evidence>
<dbReference type="GO" id="GO:0008270">
    <property type="term" value="F:zinc ion binding"/>
    <property type="evidence" value="ECO:0007669"/>
    <property type="project" value="UniProtKB-KW"/>
</dbReference>
<dbReference type="InterPro" id="IPR036855">
    <property type="entry name" value="Znf_CCCH_sf"/>
</dbReference>
<dbReference type="SMART" id="SM00356">
    <property type="entry name" value="ZnF_C3H1"/>
    <property type="match status" value="3"/>
</dbReference>
<dbReference type="GO" id="GO:0051252">
    <property type="term" value="P:regulation of RNA metabolic process"/>
    <property type="evidence" value="ECO:0007669"/>
    <property type="project" value="UniProtKB-ARBA"/>
</dbReference>
<keyword evidence="1 5" id="KW-0479">Metal-binding</keyword>
<feature type="zinc finger region" description="C3H1-type" evidence="5">
    <location>
        <begin position="75"/>
        <end position="103"/>
    </location>
</feature>
<dbReference type="AlphaFoldDB" id="A0A5B8MUK5"/>
<dbReference type="Pfam" id="PF00642">
    <property type="entry name" value="zf-CCCH"/>
    <property type="match status" value="2"/>
</dbReference>
<dbReference type="PROSITE" id="PS50103">
    <property type="entry name" value="ZF_C3H1"/>
    <property type="match status" value="3"/>
</dbReference>
<accession>A0A5B8MUK5</accession>
<evidence type="ECO:0000256" key="1">
    <source>
        <dbReference type="ARBA" id="ARBA00022723"/>
    </source>
</evidence>
<evidence type="ECO:0000259" key="7">
    <source>
        <dbReference type="PROSITE" id="PS50103"/>
    </source>
</evidence>
<dbReference type="FunFam" id="4.10.1000.10:FF:000003">
    <property type="entry name" value="Zinc finger CCCH domain-containing protein"/>
    <property type="match status" value="1"/>
</dbReference>
<dbReference type="Gene3D" id="4.10.1000.10">
    <property type="entry name" value="Zinc finger, CCCH-type"/>
    <property type="match status" value="3"/>
</dbReference>
<organism evidence="8 9">
    <name type="scientific">Chloropicon primus</name>
    <dbReference type="NCBI Taxonomy" id="1764295"/>
    <lineage>
        <taxon>Eukaryota</taxon>
        <taxon>Viridiplantae</taxon>
        <taxon>Chlorophyta</taxon>
        <taxon>Chloropicophyceae</taxon>
        <taxon>Chloropicales</taxon>
        <taxon>Chloropicaceae</taxon>
        <taxon>Chloropicon</taxon>
    </lineage>
</organism>
<dbReference type="InterPro" id="IPR041367">
    <property type="entry name" value="Znf-CCCH_4"/>
</dbReference>
<evidence type="ECO:0000256" key="6">
    <source>
        <dbReference type="SAM" id="MobiDB-lite"/>
    </source>
</evidence>
<evidence type="ECO:0000256" key="3">
    <source>
        <dbReference type="ARBA" id="ARBA00022771"/>
    </source>
</evidence>
<dbReference type="GO" id="GO:0003729">
    <property type="term" value="F:mRNA binding"/>
    <property type="evidence" value="ECO:0007669"/>
    <property type="project" value="InterPro"/>
</dbReference>
<name>A0A5B8MUK5_9CHLO</name>
<dbReference type="InterPro" id="IPR045877">
    <property type="entry name" value="ZFP36-like"/>
</dbReference>
<feature type="domain" description="C3H1-type" evidence="7">
    <location>
        <begin position="135"/>
        <end position="162"/>
    </location>
</feature>
<evidence type="ECO:0000313" key="9">
    <source>
        <dbReference type="Proteomes" id="UP000316726"/>
    </source>
</evidence>
<keyword evidence="2" id="KW-0677">Repeat</keyword>
<reference evidence="8 9" key="1">
    <citation type="submission" date="2018-07" db="EMBL/GenBank/DDBJ databases">
        <title>The complete nuclear genome of the prasinophyte Chloropicon primus (CCMP1205).</title>
        <authorList>
            <person name="Pombert J.-F."/>
            <person name="Otis C."/>
            <person name="Turmel M."/>
            <person name="Lemieux C."/>
        </authorList>
    </citation>
    <scope>NUCLEOTIDE SEQUENCE [LARGE SCALE GENOMIC DNA]</scope>
    <source>
        <strain evidence="8 9">CCMP1205</strain>
    </source>
</reference>
<gene>
    <name evidence="8" type="ORF">A3770_13p69960</name>
</gene>
<dbReference type="OrthoDB" id="544074at2759"/>
<dbReference type="FunFam" id="4.10.1000.10:FF:000001">
    <property type="entry name" value="zinc finger CCCH domain-containing protein 15-like"/>
    <property type="match status" value="1"/>
</dbReference>
<dbReference type="PANTHER" id="PTHR12547">
    <property type="entry name" value="CCCH ZINC FINGER/TIS11-RELATED"/>
    <property type="match status" value="1"/>
</dbReference>
<feature type="region of interest" description="Disordered" evidence="6">
    <location>
        <begin position="1"/>
        <end position="28"/>
    </location>
</feature>
<dbReference type="GO" id="GO:0010468">
    <property type="term" value="P:regulation of gene expression"/>
    <property type="evidence" value="ECO:0007669"/>
    <property type="project" value="UniProtKB-ARBA"/>
</dbReference>
<keyword evidence="3 5" id="KW-0863">Zinc-finger</keyword>